<protein>
    <recommendedName>
        <fullName evidence="1">HTH merR-type domain-containing protein</fullName>
    </recommendedName>
</protein>
<dbReference type="GO" id="GO:0006355">
    <property type="term" value="P:regulation of DNA-templated transcription"/>
    <property type="evidence" value="ECO:0007669"/>
    <property type="project" value="InterPro"/>
</dbReference>
<dbReference type="InterPro" id="IPR000551">
    <property type="entry name" value="MerR-type_HTH_dom"/>
</dbReference>
<feature type="domain" description="HTH merR-type" evidence="1">
    <location>
        <begin position="5"/>
        <end position="65"/>
    </location>
</feature>
<proteinExistence type="predicted"/>
<dbReference type="GO" id="GO:0003677">
    <property type="term" value="F:DNA binding"/>
    <property type="evidence" value="ECO:0007669"/>
    <property type="project" value="InterPro"/>
</dbReference>
<dbReference type="Gene3D" id="1.10.1660.10">
    <property type="match status" value="1"/>
</dbReference>
<sequence length="86" mass="10115">MNKQTYSIGDASKKTGVSLKKLRSWESRYIPEPERIVCGERSYRRYTQDQIYLIIKIKEYQDMGFLLPVAVKKANEDISRQEPKAE</sequence>
<accession>E1Y998</accession>
<dbReference type="InterPro" id="IPR009061">
    <property type="entry name" value="DNA-bd_dom_put_sf"/>
</dbReference>
<dbReference type="AlphaFoldDB" id="E1Y998"/>
<evidence type="ECO:0000259" key="1">
    <source>
        <dbReference type="PROSITE" id="PS50937"/>
    </source>
</evidence>
<dbReference type="SUPFAM" id="SSF46955">
    <property type="entry name" value="Putative DNA-binding domain"/>
    <property type="match status" value="1"/>
</dbReference>
<name>E1Y998_9BACT</name>
<organism evidence="2">
    <name type="scientific">uncultured Desulfobacterium sp</name>
    <dbReference type="NCBI Taxonomy" id="201089"/>
    <lineage>
        <taxon>Bacteria</taxon>
        <taxon>Pseudomonadati</taxon>
        <taxon>Thermodesulfobacteriota</taxon>
        <taxon>Desulfobacteria</taxon>
        <taxon>Desulfobacterales</taxon>
        <taxon>Desulfobacteriaceae</taxon>
        <taxon>Desulfobacterium</taxon>
        <taxon>environmental samples</taxon>
    </lineage>
</organism>
<gene>
    <name evidence="2" type="ORF">N47_A11710</name>
</gene>
<reference evidence="2" key="1">
    <citation type="journal article" date="2011" name="Environ. Microbiol.">
        <title>Genomic insights into the metabolic potential of the polycyclic aromatic hydrocarbon degrading sulfate-reducing Deltaproteobacterium N47.</title>
        <authorList>
            <person name="Bergmann F."/>
            <person name="Selesi D."/>
            <person name="Weinmaier T."/>
            <person name="Tischler P."/>
            <person name="Rattei T."/>
            <person name="Meckenstock R.U."/>
        </authorList>
    </citation>
    <scope>NUCLEOTIDE SEQUENCE</scope>
</reference>
<dbReference type="EMBL" id="FR695864">
    <property type="protein sequence ID" value="CBX27142.1"/>
    <property type="molecule type" value="Genomic_DNA"/>
</dbReference>
<dbReference type="Pfam" id="PF13411">
    <property type="entry name" value="MerR_1"/>
    <property type="match status" value="1"/>
</dbReference>
<evidence type="ECO:0000313" key="2">
    <source>
        <dbReference type="EMBL" id="CBX27142.1"/>
    </source>
</evidence>
<dbReference type="SMART" id="SM00422">
    <property type="entry name" value="HTH_MERR"/>
    <property type="match status" value="1"/>
</dbReference>
<dbReference type="PROSITE" id="PS50937">
    <property type="entry name" value="HTH_MERR_2"/>
    <property type="match status" value="1"/>
</dbReference>